<keyword evidence="3" id="KW-1185">Reference proteome</keyword>
<dbReference type="Proteomes" id="UP001187682">
    <property type="component" value="Unassembled WGS sequence"/>
</dbReference>
<feature type="region of interest" description="Disordered" evidence="1">
    <location>
        <begin position="69"/>
        <end position="91"/>
    </location>
</feature>
<gene>
    <name evidence="2" type="ORF">DNG_06662</name>
</gene>
<feature type="compositionally biased region" description="Polar residues" evidence="1">
    <location>
        <begin position="1"/>
        <end position="26"/>
    </location>
</feature>
<reference evidence="2" key="1">
    <citation type="submission" date="2018-03" db="EMBL/GenBank/DDBJ databases">
        <authorList>
            <person name="Guldener U."/>
        </authorList>
    </citation>
    <scope>NUCLEOTIDE SEQUENCE</scope>
</reference>
<evidence type="ECO:0000313" key="3">
    <source>
        <dbReference type="Proteomes" id="UP001187682"/>
    </source>
</evidence>
<feature type="compositionally biased region" description="Low complexity" evidence="1">
    <location>
        <begin position="29"/>
        <end position="40"/>
    </location>
</feature>
<evidence type="ECO:0000256" key="1">
    <source>
        <dbReference type="SAM" id="MobiDB-lite"/>
    </source>
</evidence>
<accession>A0AAE8N1Z3</accession>
<organism evidence="2 3">
    <name type="scientific">Cephalotrichum gorgonifer</name>
    <dbReference type="NCBI Taxonomy" id="2041049"/>
    <lineage>
        <taxon>Eukaryota</taxon>
        <taxon>Fungi</taxon>
        <taxon>Dikarya</taxon>
        <taxon>Ascomycota</taxon>
        <taxon>Pezizomycotina</taxon>
        <taxon>Sordariomycetes</taxon>
        <taxon>Hypocreomycetidae</taxon>
        <taxon>Microascales</taxon>
        <taxon>Microascaceae</taxon>
        <taxon>Cephalotrichum</taxon>
    </lineage>
</organism>
<proteinExistence type="predicted"/>
<dbReference type="EMBL" id="ONZQ02000009">
    <property type="protein sequence ID" value="SPO03979.1"/>
    <property type="molecule type" value="Genomic_DNA"/>
</dbReference>
<name>A0AAE8N1Z3_9PEZI</name>
<evidence type="ECO:0000313" key="2">
    <source>
        <dbReference type="EMBL" id="SPO03979.1"/>
    </source>
</evidence>
<feature type="region of interest" description="Disordered" evidence="1">
    <location>
        <begin position="1"/>
        <end position="51"/>
    </location>
</feature>
<sequence>MSSVRPNGQQAADGTATINKATTDGIQTGGSPTLSGSLSPDRSSGLMSTLHPRIFPDAGAISRDTILLPRPLRTQPSTAFGTVPPVRPTPHTYSRRPLIIGAFSMTVSIPIHCRCLNP</sequence>
<protein>
    <submittedName>
        <fullName evidence="2">Uncharacterized protein</fullName>
    </submittedName>
</protein>
<dbReference type="AlphaFoldDB" id="A0AAE8N1Z3"/>
<comment type="caution">
    <text evidence="2">The sequence shown here is derived from an EMBL/GenBank/DDBJ whole genome shotgun (WGS) entry which is preliminary data.</text>
</comment>